<dbReference type="Pfam" id="PF19419">
    <property type="entry name" value="DUF5983"/>
    <property type="match status" value="1"/>
</dbReference>
<reference evidence="2 3" key="1">
    <citation type="submission" date="2018-03" db="EMBL/GenBank/DDBJ databases">
        <title>Genomic Encyclopedia of Archaeal and Bacterial Type Strains, Phase II (KMG-II): from individual species to whole genera.</title>
        <authorList>
            <person name="Goeker M."/>
        </authorList>
    </citation>
    <scope>NUCLEOTIDE SEQUENCE [LARGE SCALE GENOMIC DNA]</scope>
    <source>
        <strain evidence="2 3">DSM 28354</strain>
    </source>
</reference>
<dbReference type="Proteomes" id="UP000238375">
    <property type="component" value="Unassembled WGS sequence"/>
</dbReference>
<dbReference type="AlphaFoldDB" id="A0A2T0SYL7"/>
<organism evidence="2 3">
    <name type="scientific">Spirosoma oryzae</name>
    <dbReference type="NCBI Taxonomy" id="1469603"/>
    <lineage>
        <taxon>Bacteria</taxon>
        <taxon>Pseudomonadati</taxon>
        <taxon>Bacteroidota</taxon>
        <taxon>Cytophagia</taxon>
        <taxon>Cytophagales</taxon>
        <taxon>Cytophagaceae</taxon>
        <taxon>Spirosoma</taxon>
    </lineage>
</organism>
<name>A0A2T0SYL7_9BACT</name>
<evidence type="ECO:0000313" key="3">
    <source>
        <dbReference type="Proteomes" id="UP000238375"/>
    </source>
</evidence>
<proteinExistence type="predicted"/>
<feature type="domain" description="DUF5983" evidence="1">
    <location>
        <begin position="14"/>
        <end position="111"/>
    </location>
</feature>
<evidence type="ECO:0000313" key="2">
    <source>
        <dbReference type="EMBL" id="PRY38510.1"/>
    </source>
</evidence>
<protein>
    <recommendedName>
        <fullName evidence="1">DUF5983 domain-containing protein</fullName>
    </recommendedName>
</protein>
<accession>A0A2T0SYL7</accession>
<dbReference type="EMBL" id="PVTE01000009">
    <property type="protein sequence ID" value="PRY38510.1"/>
    <property type="molecule type" value="Genomic_DNA"/>
</dbReference>
<gene>
    <name evidence="2" type="ORF">CLV58_109237</name>
</gene>
<comment type="caution">
    <text evidence="2">The sequence shown here is derived from an EMBL/GenBank/DDBJ whole genome shotgun (WGS) entry which is preliminary data.</text>
</comment>
<sequence length="111" mass="12743">MTETLPSARGIYTYLDCSDSHLTPEDIELIKSIMWDENPDPPVLLLAPSTREYNFGYGYFLYSDTDGETPQEMGISENLHRVMEFAKSLGCNWIKLDPDGLIHEELPQYDH</sequence>
<dbReference type="RefSeq" id="WP_146141434.1">
    <property type="nucleotide sequence ID" value="NZ_PVTE01000009.1"/>
</dbReference>
<dbReference type="OrthoDB" id="7274689at2"/>
<keyword evidence="3" id="KW-1185">Reference proteome</keyword>
<evidence type="ECO:0000259" key="1">
    <source>
        <dbReference type="Pfam" id="PF19419"/>
    </source>
</evidence>
<dbReference type="InterPro" id="IPR046025">
    <property type="entry name" value="DUF5983"/>
</dbReference>